<keyword evidence="6" id="KW-1185">Reference proteome</keyword>
<evidence type="ECO:0000259" key="4">
    <source>
        <dbReference type="PROSITE" id="PS50995"/>
    </source>
</evidence>
<dbReference type="PANTHER" id="PTHR33164:SF104">
    <property type="entry name" value="TRANSCRIPTIONAL REGULATORY PROTEIN"/>
    <property type="match status" value="1"/>
</dbReference>
<keyword evidence="1" id="KW-0805">Transcription regulation</keyword>
<dbReference type="InterPro" id="IPR023187">
    <property type="entry name" value="Tscrpt_reg_MarR-type_CS"/>
</dbReference>
<evidence type="ECO:0000256" key="1">
    <source>
        <dbReference type="ARBA" id="ARBA00023015"/>
    </source>
</evidence>
<sequence length="178" mass="19091">MTGMPDAVDTILGQWARTRPDVDCSPMGVVGRISRAARLLEKETREHFAGHGLEPWEFDVLASLLRSGPEHRLCMGDLAAAVMVSSPALTNRIDRLAAKGLVNREVAPDNRRMVLITLTDEGLAVANDLLDGHAANERRLLAALSGAEQDRLAALLRALLVSLGDAGEGPDRSAPAKR</sequence>
<dbReference type="InterPro" id="IPR036390">
    <property type="entry name" value="WH_DNA-bd_sf"/>
</dbReference>
<dbReference type="SUPFAM" id="SSF46785">
    <property type="entry name" value="Winged helix' DNA-binding domain"/>
    <property type="match status" value="1"/>
</dbReference>
<accession>A0ABV3G6B7</accession>
<dbReference type="Proteomes" id="UP001551675">
    <property type="component" value="Unassembled WGS sequence"/>
</dbReference>
<reference evidence="5 6" key="1">
    <citation type="submission" date="2024-06" db="EMBL/GenBank/DDBJ databases">
        <title>The Natural Products Discovery Center: Release of the First 8490 Sequenced Strains for Exploring Actinobacteria Biosynthetic Diversity.</title>
        <authorList>
            <person name="Kalkreuter E."/>
            <person name="Kautsar S.A."/>
            <person name="Yang D."/>
            <person name="Bader C.D."/>
            <person name="Teijaro C.N."/>
            <person name="Fluegel L."/>
            <person name="Davis C.M."/>
            <person name="Simpson J.R."/>
            <person name="Lauterbach L."/>
            <person name="Steele A.D."/>
            <person name="Gui C."/>
            <person name="Meng S."/>
            <person name="Li G."/>
            <person name="Viehrig K."/>
            <person name="Ye F."/>
            <person name="Su P."/>
            <person name="Kiefer A.F."/>
            <person name="Nichols A."/>
            <person name="Cepeda A.J."/>
            <person name="Yan W."/>
            <person name="Fan B."/>
            <person name="Jiang Y."/>
            <person name="Adhikari A."/>
            <person name="Zheng C.-J."/>
            <person name="Schuster L."/>
            <person name="Cowan T.M."/>
            <person name="Smanski M.J."/>
            <person name="Chevrette M.G."/>
            <person name="De Carvalho L.P.S."/>
            <person name="Shen B."/>
        </authorList>
    </citation>
    <scope>NUCLEOTIDE SEQUENCE [LARGE SCALE GENOMIC DNA]</scope>
    <source>
        <strain evidence="5 6">NPDC050100</strain>
    </source>
</reference>
<feature type="domain" description="HTH marR-type" evidence="4">
    <location>
        <begin position="26"/>
        <end position="161"/>
    </location>
</feature>
<protein>
    <submittedName>
        <fullName evidence="5">MarR family transcriptional regulator</fullName>
    </submittedName>
</protein>
<organism evidence="5 6">
    <name type="scientific">Microtetraspora glauca</name>
    <dbReference type="NCBI Taxonomy" id="1996"/>
    <lineage>
        <taxon>Bacteria</taxon>
        <taxon>Bacillati</taxon>
        <taxon>Actinomycetota</taxon>
        <taxon>Actinomycetes</taxon>
        <taxon>Streptosporangiales</taxon>
        <taxon>Streptosporangiaceae</taxon>
        <taxon>Microtetraspora</taxon>
    </lineage>
</organism>
<keyword evidence="3" id="KW-0804">Transcription</keyword>
<evidence type="ECO:0000313" key="6">
    <source>
        <dbReference type="Proteomes" id="UP001551675"/>
    </source>
</evidence>
<dbReference type="PRINTS" id="PR00598">
    <property type="entry name" value="HTHMARR"/>
</dbReference>
<dbReference type="PROSITE" id="PS50995">
    <property type="entry name" value="HTH_MARR_2"/>
    <property type="match status" value="1"/>
</dbReference>
<dbReference type="PROSITE" id="PS01117">
    <property type="entry name" value="HTH_MARR_1"/>
    <property type="match status" value="1"/>
</dbReference>
<dbReference type="PANTHER" id="PTHR33164">
    <property type="entry name" value="TRANSCRIPTIONAL REGULATOR, MARR FAMILY"/>
    <property type="match status" value="1"/>
</dbReference>
<proteinExistence type="predicted"/>
<dbReference type="EMBL" id="JBFALK010000001">
    <property type="protein sequence ID" value="MEV0967176.1"/>
    <property type="molecule type" value="Genomic_DNA"/>
</dbReference>
<dbReference type="InterPro" id="IPR000835">
    <property type="entry name" value="HTH_MarR-typ"/>
</dbReference>
<dbReference type="Pfam" id="PF12802">
    <property type="entry name" value="MarR_2"/>
    <property type="match status" value="1"/>
</dbReference>
<dbReference type="SMART" id="SM00347">
    <property type="entry name" value="HTH_MARR"/>
    <property type="match status" value="1"/>
</dbReference>
<gene>
    <name evidence="5" type="ORF">AB0I59_00975</name>
</gene>
<name>A0ABV3G6B7_MICGL</name>
<evidence type="ECO:0000256" key="2">
    <source>
        <dbReference type="ARBA" id="ARBA00023125"/>
    </source>
</evidence>
<keyword evidence="2" id="KW-0238">DNA-binding</keyword>
<dbReference type="Gene3D" id="1.10.10.10">
    <property type="entry name" value="Winged helix-like DNA-binding domain superfamily/Winged helix DNA-binding domain"/>
    <property type="match status" value="1"/>
</dbReference>
<comment type="caution">
    <text evidence="5">The sequence shown here is derived from an EMBL/GenBank/DDBJ whole genome shotgun (WGS) entry which is preliminary data.</text>
</comment>
<evidence type="ECO:0000256" key="3">
    <source>
        <dbReference type="ARBA" id="ARBA00023163"/>
    </source>
</evidence>
<dbReference type="InterPro" id="IPR039422">
    <property type="entry name" value="MarR/SlyA-like"/>
</dbReference>
<evidence type="ECO:0000313" key="5">
    <source>
        <dbReference type="EMBL" id="MEV0967176.1"/>
    </source>
</evidence>
<dbReference type="RefSeq" id="WP_082776537.1">
    <property type="nucleotide sequence ID" value="NZ_JBFALK010000001.1"/>
</dbReference>
<dbReference type="InterPro" id="IPR036388">
    <property type="entry name" value="WH-like_DNA-bd_sf"/>
</dbReference>